<dbReference type="Gramene" id="PGSC0003DMT400014177">
    <property type="protein sequence ID" value="PGSC0003DMT400014177"/>
    <property type="gene ID" value="PGSC0003DMG400005559"/>
</dbReference>
<evidence type="ECO:0000313" key="1">
    <source>
        <dbReference type="EnsemblPlants" id="PGSC0003DMT400014177"/>
    </source>
</evidence>
<name>M1A3T5_SOLTU</name>
<organism evidence="1 2">
    <name type="scientific">Solanum tuberosum</name>
    <name type="common">Potato</name>
    <dbReference type="NCBI Taxonomy" id="4113"/>
    <lineage>
        <taxon>Eukaryota</taxon>
        <taxon>Viridiplantae</taxon>
        <taxon>Streptophyta</taxon>
        <taxon>Embryophyta</taxon>
        <taxon>Tracheophyta</taxon>
        <taxon>Spermatophyta</taxon>
        <taxon>Magnoliopsida</taxon>
        <taxon>eudicotyledons</taxon>
        <taxon>Gunneridae</taxon>
        <taxon>Pentapetalae</taxon>
        <taxon>asterids</taxon>
        <taxon>lamiids</taxon>
        <taxon>Solanales</taxon>
        <taxon>Solanaceae</taxon>
        <taxon>Solanoideae</taxon>
        <taxon>Solaneae</taxon>
        <taxon>Solanum</taxon>
    </lineage>
</organism>
<dbReference type="PaxDb" id="4113-PGSC0003DMT400014178"/>
<sequence length="81" mass="9349">MSASRSFVHIHLLCQCSFKFFPTVQLTFKNLKELIKDIKISAKKFKHGLAYYDFFLILNQNSSFVDISSVIDSAININMEI</sequence>
<keyword evidence="2" id="KW-1185">Reference proteome</keyword>
<dbReference type="Proteomes" id="UP000011115">
    <property type="component" value="Unassembled WGS sequence"/>
</dbReference>
<proteinExistence type="predicted"/>
<dbReference type="Gramene" id="PGSC0003DMT400014178">
    <property type="protein sequence ID" value="PGSC0003DMT400014178"/>
    <property type="gene ID" value="PGSC0003DMG400005559"/>
</dbReference>
<accession>M1A3T5</accession>
<dbReference type="AlphaFoldDB" id="M1A3T5"/>
<dbReference type="EnsemblPlants" id="PGSC0003DMT400014178">
    <property type="protein sequence ID" value="PGSC0003DMT400014178"/>
    <property type="gene ID" value="PGSC0003DMG400005559"/>
</dbReference>
<reference evidence="2" key="1">
    <citation type="journal article" date="2011" name="Nature">
        <title>Genome sequence and analysis of the tuber crop potato.</title>
        <authorList>
            <consortium name="The Potato Genome Sequencing Consortium"/>
        </authorList>
    </citation>
    <scope>NUCLEOTIDE SEQUENCE [LARGE SCALE GENOMIC DNA]</scope>
    <source>
        <strain evidence="2">cv. DM1-3 516 R44</strain>
    </source>
</reference>
<dbReference type="EnsemblPlants" id="PGSC0003DMT400014177">
    <property type="protein sequence ID" value="PGSC0003DMT400014177"/>
    <property type="gene ID" value="PGSC0003DMG400005559"/>
</dbReference>
<protein>
    <submittedName>
        <fullName evidence="1">Uncharacterized protein</fullName>
    </submittedName>
</protein>
<reference evidence="1" key="2">
    <citation type="submission" date="2015-06" db="UniProtKB">
        <authorList>
            <consortium name="EnsemblPlants"/>
        </authorList>
    </citation>
    <scope>IDENTIFICATION</scope>
    <source>
        <strain evidence="1">DM1-3 516 R44</strain>
    </source>
</reference>
<evidence type="ECO:0000313" key="2">
    <source>
        <dbReference type="Proteomes" id="UP000011115"/>
    </source>
</evidence>
<dbReference type="HOGENOM" id="CLU_2578559_0_0_1"/>
<dbReference type="InParanoid" id="M1A3T5"/>